<name>A0A7R8XEJ0_9CRUS</name>
<evidence type="ECO:0000256" key="1">
    <source>
        <dbReference type="SAM" id="Phobius"/>
    </source>
</evidence>
<dbReference type="InterPro" id="IPR050278">
    <property type="entry name" value="Serine_Prot_S9B/DPPIV"/>
</dbReference>
<reference evidence="4" key="1">
    <citation type="submission" date="2020-11" db="EMBL/GenBank/DDBJ databases">
        <authorList>
            <person name="Tran Van P."/>
        </authorList>
    </citation>
    <scope>NUCLEOTIDE SEQUENCE</scope>
</reference>
<keyword evidence="1" id="KW-0472">Membrane</keyword>
<dbReference type="OrthoDB" id="16520at2759"/>
<feature type="transmembrane region" description="Helical" evidence="1">
    <location>
        <begin position="122"/>
        <end position="145"/>
    </location>
</feature>
<dbReference type="SUPFAM" id="SSF53474">
    <property type="entry name" value="alpha/beta-Hydrolases"/>
    <property type="match status" value="1"/>
</dbReference>
<dbReference type="InterPro" id="IPR002469">
    <property type="entry name" value="Peptidase_S9B_N"/>
</dbReference>
<evidence type="ECO:0000313" key="5">
    <source>
        <dbReference type="Proteomes" id="UP000677054"/>
    </source>
</evidence>
<dbReference type="Proteomes" id="UP000677054">
    <property type="component" value="Unassembled WGS sequence"/>
</dbReference>
<gene>
    <name evidence="4" type="ORF">DSTB1V02_LOCUS8886</name>
</gene>
<dbReference type="InterPro" id="IPR001375">
    <property type="entry name" value="Peptidase_S9_cat"/>
</dbReference>
<dbReference type="Pfam" id="PF00930">
    <property type="entry name" value="DPPIV_N"/>
    <property type="match status" value="1"/>
</dbReference>
<dbReference type="PANTHER" id="PTHR11731">
    <property type="entry name" value="PROTEASE FAMILY S9B,C DIPEPTIDYL-PEPTIDASE IV-RELATED"/>
    <property type="match status" value="1"/>
</dbReference>
<dbReference type="AlphaFoldDB" id="A0A7R8XEJ0"/>
<dbReference type="PANTHER" id="PTHR11731:SF154">
    <property type="entry name" value="VENOM DIPEPTIDYL PEPTIDASE 4-LIKE PROTEIN"/>
    <property type="match status" value="1"/>
</dbReference>
<evidence type="ECO:0000259" key="2">
    <source>
        <dbReference type="Pfam" id="PF00326"/>
    </source>
</evidence>
<dbReference type="EMBL" id="LR901652">
    <property type="protein sequence ID" value="CAD7249085.1"/>
    <property type="molecule type" value="Genomic_DNA"/>
</dbReference>
<dbReference type="InterPro" id="IPR029058">
    <property type="entry name" value="AB_hydrolase_fold"/>
</dbReference>
<organism evidence="4">
    <name type="scientific">Darwinula stevensoni</name>
    <dbReference type="NCBI Taxonomy" id="69355"/>
    <lineage>
        <taxon>Eukaryota</taxon>
        <taxon>Metazoa</taxon>
        <taxon>Ecdysozoa</taxon>
        <taxon>Arthropoda</taxon>
        <taxon>Crustacea</taxon>
        <taxon>Oligostraca</taxon>
        <taxon>Ostracoda</taxon>
        <taxon>Podocopa</taxon>
        <taxon>Podocopida</taxon>
        <taxon>Darwinulocopina</taxon>
        <taxon>Darwinuloidea</taxon>
        <taxon>Darwinulidae</taxon>
        <taxon>Darwinula</taxon>
    </lineage>
</organism>
<keyword evidence="1" id="KW-1133">Transmembrane helix</keyword>
<dbReference type="Gene3D" id="2.140.10.30">
    <property type="entry name" value="Dipeptidylpeptidase IV, N-terminal domain"/>
    <property type="match status" value="1"/>
</dbReference>
<feature type="domain" description="Dipeptidylpeptidase IV N-terminal" evidence="3">
    <location>
        <begin position="193"/>
        <end position="561"/>
    </location>
</feature>
<keyword evidence="1" id="KW-0812">Transmembrane</keyword>
<dbReference type="SUPFAM" id="SSF82171">
    <property type="entry name" value="DPP6 N-terminal domain-like"/>
    <property type="match status" value="1"/>
</dbReference>
<dbReference type="GO" id="GO:0008236">
    <property type="term" value="F:serine-type peptidase activity"/>
    <property type="evidence" value="ECO:0007669"/>
    <property type="project" value="InterPro"/>
</dbReference>
<dbReference type="GO" id="GO:0005886">
    <property type="term" value="C:plasma membrane"/>
    <property type="evidence" value="ECO:0007669"/>
    <property type="project" value="TreeGrafter"/>
</dbReference>
<feature type="domain" description="Peptidase S9 prolyl oligopeptidase catalytic" evidence="2">
    <location>
        <begin position="651"/>
        <end position="756"/>
    </location>
</feature>
<keyword evidence="5" id="KW-1185">Reference proteome</keyword>
<evidence type="ECO:0000259" key="3">
    <source>
        <dbReference type="Pfam" id="PF00930"/>
    </source>
</evidence>
<sequence length="792" mass="89423">MQETGPEDGEKRSQTCRSKLLHFRTLLVAIGVVVVAGLALVIYFTAFDDEEGSGNLPRRLRKLEFDDYLLNKFGAPSFSSNASWISDSELVYRNAEEDLAIMQETGPEDGEKRSQTCRSKLLHFRTLLVAIGVVVVAGLALVIYFTAFDDEEGSGNLPRRLRKLEFDDYLLNKFGAPSFSSNASWISDSELVYRNAEEDLIYRHSFNARYSIYDIERGNVTNVTLNASTIPPDSPVYFSLAKWAPTEDRLVLVFRNDLYYRPDPREDRTFRVTSNGEPDAIFNGIADWVYEEEVFGDSSAVWWSGDSSKFAYLSFDDRRVPVMEYAVYRPYSVDNQYPTTVKLHYPKVGTENPVVALWMVDVESSQSNPHSIMKSTILLSSVSENEEYYVTGISWSGGSHLAVNLLNRHQNYSITDLCSRLENSTWVCSDALTRENNEGWFEIPAPTFPSSLDSSAYLIVLPDEGWKRLFKVSSSSLSEPLTPVGFEVIEVYTWDAENNHIYIRGTYGNASSERGVYRIEEDTLNMTCLSCSSPDEDCSFASAYFSQNTSYYALQCATPRTVANRVTIKETESGKVVKEWFSNSDLVENLNTLNLPVERNLEVEVAEGFKAKVRLFLPPDLDESGSTKYPMIVFTYAGPNSKLIVDGWRGVDWGTYLSGAEGIIYAMIDGRGSGFRGERLLYQLYRRLGTVEVQDQINVTRTLVRDLGYIDEKRVGIWGWSYGGFTTAMALANDTEGVFKCGISVAPVTSWLYYGIHLLNTSYPDENHALGGVRRHVYHSMLEFWKVCFDLA</sequence>
<dbReference type="EMBL" id="CAJPEV010002135">
    <property type="protein sequence ID" value="CAG0895799.1"/>
    <property type="molecule type" value="Genomic_DNA"/>
</dbReference>
<dbReference type="GO" id="GO:0008239">
    <property type="term" value="F:dipeptidyl-peptidase activity"/>
    <property type="evidence" value="ECO:0007669"/>
    <property type="project" value="TreeGrafter"/>
</dbReference>
<dbReference type="Gene3D" id="3.40.50.1820">
    <property type="entry name" value="alpha/beta hydrolase"/>
    <property type="match status" value="1"/>
</dbReference>
<dbReference type="Pfam" id="PF00326">
    <property type="entry name" value="Peptidase_S9"/>
    <property type="match status" value="1"/>
</dbReference>
<accession>A0A7R8XEJ0</accession>
<feature type="transmembrane region" description="Helical" evidence="1">
    <location>
        <begin position="26"/>
        <end position="46"/>
    </location>
</feature>
<dbReference type="GO" id="GO:0006508">
    <property type="term" value="P:proteolysis"/>
    <property type="evidence" value="ECO:0007669"/>
    <property type="project" value="InterPro"/>
</dbReference>
<protein>
    <submittedName>
        <fullName evidence="4">Uncharacterized protein</fullName>
    </submittedName>
</protein>
<proteinExistence type="predicted"/>
<evidence type="ECO:0000313" key="4">
    <source>
        <dbReference type="EMBL" id="CAD7249085.1"/>
    </source>
</evidence>